<organism evidence="3 4">
    <name type="scientific">Corynebacterium mustelae</name>
    <dbReference type="NCBI Taxonomy" id="571915"/>
    <lineage>
        <taxon>Bacteria</taxon>
        <taxon>Bacillati</taxon>
        <taxon>Actinomycetota</taxon>
        <taxon>Actinomycetes</taxon>
        <taxon>Mycobacteriales</taxon>
        <taxon>Corynebacteriaceae</taxon>
        <taxon>Corynebacterium</taxon>
    </lineage>
</organism>
<reference evidence="3 4" key="1">
    <citation type="journal article" date="2015" name="Genome Announc.">
        <title>Complete Genome Sequence of the Type Strain Corynebacterium mustelae DSM 45274, Isolated from Various Tissues of a Male Ferret with Lethal Sepsis.</title>
        <authorList>
            <person name="Ruckert C."/>
            <person name="Eimer J."/>
            <person name="Winkler A."/>
            <person name="Tauch A."/>
        </authorList>
    </citation>
    <scope>NUCLEOTIDE SEQUENCE [LARGE SCALE GENOMIC DNA]</scope>
    <source>
        <strain evidence="3 4">DSM 45274</strain>
    </source>
</reference>
<sequence length="286" mass="29740">MPVRIVTDSSSGVPPQVAADLGITVVGLHLMGDDDERSTSGLSALELTAAYARQLERGGDSGVVALHLSKDLSATWSAAVTASGVFDGAVTVIDTQSIGMCVGAAAMAAARLALDGATVTECVELAEDTLARSQTWIYLHRIDEIRRSGRISATTAVVSTALATKPIMQITDGRIELAVKTRTQSKAFAKLTELICDRAAGQPVFIAIQQNEAREAARTLETQLYGELPVGSSIMITEMDPILAVHCGPGALGVSTVFSQREDEVAQPPASETETAVDSGATAGAE</sequence>
<proteinExistence type="predicted"/>
<dbReference type="RefSeq" id="WP_047262692.1">
    <property type="nucleotide sequence ID" value="NZ_CP011542.1"/>
</dbReference>
<dbReference type="OrthoDB" id="9760324at2"/>
<dbReference type="InterPro" id="IPR003797">
    <property type="entry name" value="DegV"/>
</dbReference>
<evidence type="ECO:0000256" key="1">
    <source>
        <dbReference type="ARBA" id="ARBA00023121"/>
    </source>
</evidence>
<dbReference type="PANTHER" id="PTHR33434">
    <property type="entry name" value="DEGV DOMAIN-CONTAINING PROTEIN DR_1986-RELATED"/>
    <property type="match status" value="1"/>
</dbReference>
<dbReference type="SUPFAM" id="SSF82549">
    <property type="entry name" value="DAK1/DegV-like"/>
    <property type="match status" value="1"/>
</dbReference>
<accession>A0A0G3H4H3</accession>
<dbReference type="PANTHER" id="PTHR33434:SF2">
    <property type="entry name" value="FATTY ACID-BINDING PROTEIN TM_1468"/>
    <property type="match status" value="1"/>
</dbReference>
<dbReference type="Gene3D" id="3.40.50.10170">
    <property type="match status" value="1"/>
</dbReference>
<reference evidence="4" key="2">
    <citation type="submission" date="2015-05" db="EMBL/GenBank/DDBJ databases">
        <title>Complete genome sequence of Corynebacterium mustelae DSM 45274, isolated from various tissues of a male ferret with lethal sepsis.</title>
        <authorList>
            <person name="Ruckert C."/>
            <person name="Albersmeier A."/>
            <person name="Winkler A."/>
            <person name="Tauch A."/>
        </authorList>
    </citation>
    <scope>NUCLEOTIDE SEQUENCE [LARGE SCALE GENOMIC DNA]</scope>
    <source>
        <strain evidence="4">DSM 45274</strain>
    </source>
</reference>
<gene>
    <name evidence="3" type="ORF">CMUST_12035</name>
</gene>
<dbReference type="EMBL" id="CP011542">
    <property type="protein sequence ID" value="AKK06718.1"/>
    <property type="molecule type" value="Genomic_DNA"/>
</dbReference>
<evidence type="ECO:0000313" key="3">
    <source>
        <dbReference type="EMBL" id="AKK06718.1"/>
    </source>
</evidence>
<dbReference type="Gene3D" id="3.30.1180.10">
    <property type="match status" value="1"/>
</dbReference>
<dbReference type="NCBIfam" id="TIGR00762">
    <property type="entry name" value="DegV"/>
    <property type="match status" value="1"/>
</dbReference>
<dbReference type="PROSITE" id="PS51482">
    <property type="entry name" value="DEGV"/>
    <property type="match status" value="1"/>
</dbReference>
<protein>
    <submittedName>
        <fullName evidence="3">EDD domain protein, DegV family</fullName>
    </submittedName>
</protein>
<keyword evidence="4" id="KW-1185">Reference proteome</keyword>
<dbReference type="STRING" id="571915.CMUST_12035"/>
<dbReference type="Proteomes" id="UP000035199">
    <property type="component" value="Chromosome"/>
</dbReference>
<dbReference type="GO" id="GO:0008289">
    <property type="term" value="F:lipid binding"/>
    <property type="evidence" value="ECO:0007669"/>
    <property type="project" value="UniProtKB-KW"/>
</dbReference>
<evidence type="ECO:0000256" key="2">
    <source>
        <dbReference type="SAM" id="MobiDB-lite"/>
    </source>
</evidence>
<dbReference type="InterPro" id="IPR050270">
    <property type="entry name" value="DegV_domain_contain"/>
</dbReference>
<feature type="region of interest" description="Disordered" evidence="2">
    <location>
        <begin position="262"/>
        <end position="286"/>
    </location>
</feature>
<evidence type="ECO:0000313" key="4">
    <source>
        <dbReference type="Proteomes" id="UP000035199"/>
    </source>
</evidence>
<dbReference type="InterPro" id="IPR043168">
    <property type="entry name" value="DegV_C"/>
</dbReference>
<name>A0A0G3H4H3_9CORY</name>
<dbReference type="PATRIC" id="fig|571915.4.peg.2569"/>
<dbReference type="AlphaFoldDB" id="A0A0G3H4H3"/>
<keyword evidence="1" id="KW-0446">Lipid-binding</keyword>
<dbReference type="KEGG" id="cmv:CMUST_12035"/>
<dbReference type="Pfam" id="PF02645">
    <property type="entry name" value="DegV"/>
    <property type="match status" value="1"/>
</dbReference>